<protein>
    <submittedName>
        <fullName evidence="4">Caffeine dehydrogenase subunit alpha</fullName>
    </submittedName>
</protein>
<dbReference type="Proteomes" id="UP001055167">
    <property type="component" value="Unassembled WGS sequence"/>
</dbReference>
<evidence type="ECO:0000256" key="2">
    <source>
        <dbReference type="ARBA" id="ARBA00023002"/>
    </source>
</evidence>
<dbReference type="PANTHER" id="PTHR11908">
    <property type="entry name" value="XANTHINE DEHYDROGENASE"/>
    <property type="match status" value="1"/>
</dbReference>
<dbReference type="SMART" id="SM01008">
    <property type="entry name" value="Ald_Xan_dh_C"/>
    <property type="match status" value="1"/>
</dbReference>
<dbReference type="Pfam" id="PF01315">
    <property type="entry name" value="Ald_Xan_dh_C"/>
    <property type="match status" value="1"/>
</dbReference>
<dbReference type="InterPro" id="IPR037165">
    <property type="entry name" value="AldOxase/xan_DH_Mopterin-bd_sf"/>
</dbReference>
<evidence type="ECO:0000313" key="4">
    <source>
        <dbReference type="EMBL" id="GJD48671.1"/>
    </source>
</evidence>
<dbReference type="PANTHER" id="PTHR11908:SF132">
    <property type="entry name" value="ALDEHYDE OXIDASE 1-RELATED"/>
    <property type="match status" value="1"/>
</dbReference>
<dbReference type="Gene3D" id="3.30.365.10">
    <property type="entry name" value="Aldehyde oxidase/xanthine dehydrogenase, molybdopterin binding domain"/>
    <property type="match status" value="4"/>
</dbReference>
<dbReference type="EMBL" id="BPQH01000003">
    <property type="protein sequence ID" value="GJD48671.1"/>
    <property type="molecule type" value="Genomic_DNA"/>
</dbReference>
<comment type="caution">
    <text evidence="4">The sequence shown here is derived from an EMBL/GenBank/DDBJ whole genome shotgun (WGS) entry which is preliminary data.</text>
</comment>
<dbReference type="InterPro" id="IPR008274">
    <property type="entry name" value="AldOxase/xan_DH_MoCoBD1"/>
</dbReference>
<keyword evidence="5" id="KW-1185">Reference proteome</keyword>
<dbReference type="SUPFAM" id="SSF54665">
    <property type="entry name" value="CO dehydrogenase molybdoprotein N-domain-like"/>
    <property type="match status" value="1"/>
</dbReference>
<keyword evidence="1" id="KW-0500">Molybdenum</keyword>
<evidence type="ECO:0000313" key="5">
    <source>
        <dbReference type="Proteomes" id="UP001055167"/>
    </source>
</evidence>
<keyword evidence="2" id="KW-0560">Oxidoreductase</keyword>
<dbReference type="InterPro" id="IPR016208">
    <property type="entry name" value="Ald_Oxase/xanthine_DH-like"/>
</dbReference>
<dbReference type="InterPro" id="IPR046867">
    <property type="entry name" value="AldOxase/xan_DH_MoCoBD2"/>
</dbReference>
<feature type="domain" description="Aldehyde oxidase/xanthine dehydrogenase a/b hammerhead" evidence="3">
    <location>
        <begin position="23"/>
        <end position="140"/>
    </location>
</feature>
<dbReference type="SUPFAM" id="SSF56003">
    <property type="entry name" value="Molybdenum cofactor-binding domain"/>
    <property type="match status" value="1"/>
</dbReference>
<dbReference type="Pfam" id="PF20256">
    <property type="entry name" value="MoCoBD_2"/>
    <property type="match status" value="1"/>
</dbReference>
<dbReference type="Gene3D" id="3.90.1170.50">
    <property type="entry name" value="Aldehyde oxidase/xanthine dehydrogenase, a/b hammerhead"/>
    <property type="match status" value="1"/>
</dbReference>
<evidence type="ECO:0000259" key="3">
    <source>
        <dbReference type="SMART" id="SM01008"/>
    </source>
</evidence>
<name>A0ABQ4QUE7_9HYPH</name>
<proteinExistence type="predicted"/>
<reference evidence="4" key="1">
    <citation type="journal article" date="2021" name="Front. Microbiol.">
        <title>Comprehensive Comparative Genomics and Phenotyping of Methylobacterium Species.</title>
        <authorList>
            <person name="Alessa O."/>
            <person name="Ogura Y."/>
            <person name="Fujitani Y."/>
            <person name="Takami H."/>
            <person name="Hayashi T."/>
            <person name="Sahin N."/>
            <person name="Tani A."/>
        </authorList>
    </citation>
    <scope>NUCLEOTIDE SEQUENCE</scope>
    <source>
        <strain evidence="4">KCTC 52305</strain>
    </source>
</reference>
<organism evidence="4 5">
    <name type="scientific">Methylobacterium crusticola</name>
    <dbReference type="NCBI Taxonomy" id="1697972"/>
    <lineage>
        <taxon>Bacteria</taxon>
        <taxon>Pseudomonadati</taxon>
        <taxon>Pseudomonadota</taxon>
        <taxon>Alphaproteobacteria</taxon>
        <taxon>Hyphomicrobiales</taxon>
        <taxon>Methylobacteriaceae</taxon>
        <taxon>Methylobacterium</taxon>
    </lineage>
</organism>
<dbReference type="Pfam" id="PF02738">
    <property type="entry name" value="MoCoBD_1"/>
    <property type="match status" value="1"/>
</dbReference>
<reference evidence="4" key="2">
    <citation type="submission" date="2021-08" db="EMBL/GenBank/DDBJ databases">
        <authorList>
            <person name="Tani A."/>
            <person name="Ola A."/>
            <person name="Ogura Y."/>
            <person name="Katsura K."/>
            <person name="Hayashi T."/>
        </authorList>
    </citation>
    <scope>NUCLEOTIDE SEQUENCE</scope>
    <source>
        <strain evidence="4">KCTC 52305</strain>
    </source>
</reference>
<dbReference type="InterPro" id="IPR036856">
    <property type="entry name" value="Ald_Oxase/Xan_DH_a/b_sf"/>
</dbReference>
<dbReference type="RefSeq" id="WP_128564826.1">
    <property type="nucleotide sequence ID" value="NZ_BPQH01000003.1"/>
</dbReference>
<dbReference type="InterPro" id="IPR000674">
    <property type="entry name" value="Ald_Oxase/Xan_DH_a/b"/>
</dbReference>
<sequence>MSAPACTWLGRSVPRLEDGPLLRGLGRFVDDIRLPGLLHGAFLRSPHAHGRLTAIDAAAAEALPGVHGVLTYGDLRRVLTCDRIPLAMPAGAIRFDVDPFVLARDEVCHVGEPVALVVAESRAVAEDALALIGLEIEPLPAVVDPRAGLAPDAPRARLDCPDNRVAATEAAYGDVDRAFAGAAHVVREAFNLHKGGGHSIEPRGVVARFDQAERLLTVWDSTQMPHQAKRALVRTLGLAEHQVRVVAPDVGGGFGPKFVFHPEELAVAAAAMIVGRPVKWIEDRLESFTATVQERDQHWTIEAACDAEGRLLGIRGDLVHDHGAYTPYGVALPYNSATNLLGPYRLPAYRLAISLCLTNLVPATPTRGAGRPQGTYVMERLLDRLAERTGLDRAEIRRRNLITPDQMPYRTPLRTRDGKAMTYDSGDYVECQRRALALAGWDGFEARRAAARREGRWLGIGLANYVEGSGRGPFESAAVRVGPSGTVVVTTGATAQGQGTVTMLAQVVAEVLGIAPERIAVVAGDTNASALGLGAFASRQAVTAGNAAHAAALAVRAKILQVASAWLEASPADLELVDGRVQVKGVPGSGRALGEVADALAGAPGLALPAGVAPGLAAGVDFEPEGLTYCNGTHVVEAEVDPDTGTVAITRYTVVHDCGRLINPMMVEGQIVGGVVHGIGSALYERMLYAEDGQPQTGTYADYLLPTADVAPRIAIHHMESPSPLNPLGVKGAGESGTIAAPAAVASAVEDALRPFGVRVADLPITAARLHGLLAAAGGAAP</sequence>
<accession>A0ABQ4QUE7</accession>
<evidence type="ECO:0000256" key="1">
    <source>
        <dbReference type="ARBA" id="ARBA00022505"/>
    </source>
</evidence>
<gene>
    <name evidence="4" type="primary">cdhA_2</name>
    <name evidence="4" type="ORF">OPKNFCMD_1394</name>
</gene>